<keyword evidence="2" id="KW-0732">Signal</keyword>
<feature type="compositionally biased region" description="Low complexity" evidence="1">
    <location>
        <begin position="406"/>
        <end position="429"/>
    </location>
</feature>
<dbReference type="EMBL" id="JAQNDK010000001">
    <property type="protein sequence ID" value="MDC0677374.1"/>
    <property type="molecule type" value="Genomic_DNA"/>
</dbReference>
<evidence type="ECO:0000256" key="2">
    <source>
        <dbReference type="SAM" id="SignalP"/>
    </source>
</evidence>
<feature type="region of interest" description="Disordered" evidence="1">
    <location>
        <begin position="22"/>
        <end position="56"/>
    </location>
</feature>
<evidence type="ECO:0000313" key="4">
    <source>
        <dbReference type="Proteomes" id="UP001217485"/>
    </source>
</evidence>
<feature type="compositionally biased region" description="Acidic residues" evidence="1">
    <location>
        <begin position="29"/>
        <end position="43"/>
    </location>
</feature>
<evidence type="ECO:0000256" key="1">
    <source>
        <dbReference type="SAM" id="MobiDB-lite"/>
    </source>
</evidence>
<dbReference type="RefSeq" id="WP_272094138.1">
    <property type="nucleotide sequence ID" value="NZ_JAQNDK010000001.1"/>
</dbReference>
<feature type="compositionally biased region" description="Pro residues" evidence="1">
    <location>
        <begin position="368"/>
        <end position="390"/>
    </location>
</feature>
<dbReference type="InterPro" id="IPR006311">
    <property type="entry name" value="TAT_signal"/>
</dbReference>
<keyword evidence="4" id="KW-1185">Reference proteome</keyword>
<evidence type="ECO:0008006" key="5">
    <source>
        <dbReference type="Google" id="ProtNLM"/>
    </source>
</evidence>
<gene>
    <name evidence="3" type="ORF">POL72_06435</name>
</gene>
<dbReference type="PROSITE" id="PS51318">
    <property type="entry name" value="TAT"/>
    <property type="match status" value="1"/>
</dbReference>
<protein>
    <recommendedName>
        <fullName evidence="5">Secreted protein</fullName>
    </recommendedName>
</protein>
<accession>A0ABT5BT81</accession>
<reference evidence="3 4" key="1">
    <citation type="submission" date="2023-01" db="EMBL/GenBank/DDBJ databases">
        <title>Minimal conservation of predation-associated metabolite biosynthetic gene clusters underscores biosynthetic potential of Myxococcota including descriptions for ten novel species: Archangium lansinium sp. nov., Myxococcus landrumus sp. nov., Nannocystis bai.</title>
        <authorList>
            <person name="Ahearne A."/>
            <person name="Stevens C."/>
            <person name="Dowd S."/>
        </authorList>
    </citation>
    <scope>NUCLEOTIDE SEQUENCE [LARGE SCALE GENOMIC DNA]</scope>
    <source>
        <strain evidence="3 4">WIWO2</strain>
    </source>
</reference>
<proteinExistence type="predicted"/>
<feature type="region of interest" description="Disordered" evidence="1">
    <location>
        <begin position="352"/>
        <end position="460"/>
    </location>
</feature>
<evidence type="ECO:0000313" key="3">
    <source>
        <dbReference type="EMBL" id="MDC0677374.1"/>
    </source>
</evidence>
<name>A0ABT5BT81_9BACT</name>
<feature type="compositionally biased region" description="Pro residues" evidence="1">
    <location>
        <begin position="430"/>
        <end position="441"/>
    </location>
</feature>
<comment type="caution">
    <text evidence="3">The sequence shown here is derived from an EMBL/GenBank/DDBJ whole genome shotgun (WGS) entry which is preliminary data.</text>
</comment>
<feature type="signal peptide" evidence="2">
    <location>
        <begin position="1"/>
        <end position="27"/>
    </location>
</feature>
<sequence>MSARRSAMFLSAAALAIALAAPATAPAQDDPEADTGETEEEATPEAATPATLKRSTDAAPMAVPADFGGSLQVVRAPPGTASAAASSAGGPEIFPDARRVWMSVRDTDPVPIEAARRGGRWLCSGGGCAAQTGDPGQSAIGDQMLRSIKLQTPTLPLPLTVWGRLTEDGQRLLDFDPVLLGRRSYRHVCAYRPVADAPRSPVGAPAAPGAPSPLSPERVDVCRDGRPEPPPADAGELTLGMQWPKQSEMADFHYLAIVDSCGNARVQPFQRTFTVPVLEVASGGCGRPDGKILRVFPGGGWLRVTAFNLHAPAAGNVVNATYRVTIPPLENLVESNPARLLFPDPLADDLKVDCGPTPIAPRTDAGSTPPPGSARPPGPRAPSPAPPGIRSPPRAAGQVQGGAGAGRRPPTAAQTGPTAQPGAAEQAPQAPAPPAGLPPPRRAPDVDPSRPGPQPLAHGAVVISPAPLRLGNCRIRLTGQAKHRLVAPLALYVSLTRTDQMRGGTPIELLQNGTWIVTPSSAEFPLPPLAEDFDGDARLRLAVYSDPLSPQGKVVLVSDAGRVASSLRSNEPGEPERARRLVGSVAIHSVPLCGEDNFQTLEAAGTCFRAYLTVPAMLATLQVTRAPWVEKPLVTRSVLSAVGVALAIDRYDPVERRAFPIAAQLGGFVQTLGEGRVGLLGYVGVAPTIPILGSGGNTTSFGFLAGLGLEYITNDAGPDEGLKPAAFVSAVVQVGQAAPQVSTSGRASFGTYAGD</sequence>
<feature type="region of interest" description="Disordered" evidence="1">
    <location>
        <begin position="198"/>
        <end position="234"/>
    </location>
</feature>
<organism evidence="3 4">
    <name type="scientific">Sorangium atrum</name>
    <dbReference type="NCBI Taxonomy" id="2995308"/>
    <lineage>
        <taxon>Bacteria</taxon>
        <taxon>Pseudomonadati</taxon>
        <taxon>Myxococcota</taxon>
        <taxon>Polyangia</taxon>
        <taxon>Polyangiales</taxon>
        <taxon>Polyangiaceae</taxon>
        <taxon>Sorangium</taxon>
    </lineage>
</organism>
<feature type="compositionally biased region" description="Low complexity" evidence="1">
    <location>
        <begin position="198"/>
        <end position="207"/>
    </location>
</feature>
<feature type="chain" id="PRO_5047176700" description="Secreted protein" evidence="2">
    <location>
        <begin position="28"/>
        <end position="755"/>
    </location>
</feature>
<feature type="compositionally biased region" description="Basic and acidic residues" evidence="1">
    <location>
        <begin position="217"/>
        <end position="227"/>
    </location>
</feature>
<dbReference type="Proteomes" id="UP001217485">
    <property type="component" value="Unassembled WGS sequence"/>
</dbReference>